<reference evidence="1" key="1">
    <citation type="journal article" date="2020" name="Stud. Mycol.">
        <title>101 Dothideomycetes genomes: a test case for predicting lifestyles and emergence of pathogens.</title>
        <authorList>
            <person name="Haridas S."/>
            <person name="Albert R."/>
            <person name="Binder M."/>
            <person name="Bloem J."/>
            <person name="Labutti K."/>
            <person name="Salamov A."/>
            <person name="Andreopoulos B."/>
            <person name="Baker S."/>
            <person name="Barry K."/>
            <person name="Bills G."/>
            <person name="Bluhm B."/>
            <person name="Cannon C."/>
            <person name="Castanera R."/>
            <person name="Culley D."/>
            <person name="Daum C."/>
            <person name="Ezra D."/>
            <person name="Gonzalez J."/>
            <person name="Henrissat B."/>
            <person name="Kuo A."/>
            <person name="Liang C."/>
            <person name="Lipzen A."/>
            <person name="Lutzoni F."/>
            <person name="Magnuson J."/>
            <person name="Mondo S."/>
            <person name="Nolan M."/>
            <person name="Ohm R."/>
            <person name="Pangilinan J."/>
            <person name="Park H.-J."/>
            <person name="Ramirez L."/>
            <person name="Alfaro M."/>
            <person name="Sun H."/>
            <person name="Tritt A."/>
            <person name="Yoshinaga Y."/>
            <person name="Zwiers L.-H."/>
            <person name="Turgeon B."/>
            <person name="Goodwin S."/>
            <person name="Spatafora J."/>
            <person name="Crous P."/>
            <person name="Grigoriev I."/>
        </authorList>
    </citation>
    <scope>NUCLEOTIDE SEQUENCE</scope>
    <source>
        <strain evidence="1">CBS 122367</strain>
    </source>
</reference>
<accession>A0A6G1J4Y9</accession>
<proteinExistence type="predicted"/>
<evidence type="ECO:0000313" key="1">
    <source>
        <dbReference type="EMBL" id="KAF2685478.1"/>
    </source>
</evidence>
<name>A0A6G1J4Y9_9PLEO</name>
<dbReference type="AlphaFoldDB" id="A0A6G1J4Y9"/>
<dbReference type="SUPFAM" id="SSF81383">
    <property type="entry name" value="F-box domain"/>
    <property type="match status" value="1"/>
</dbReference>
<dbReference type="InterPro" id="IPR036047">
    <property type="entry name" value="F-box-like_dom_sf"/>
</dbReference>
<sequence>MNFCSVQVRAKASVDSFTQRHRNSHQPLAGYKSSSLKSGSVIPSYTFDFQERPLPISYMHYVFMEDPTPILSDDPDPHFQEPSPLAKSIVFTNSELKDKPILATSQGIIQGLLDSSFSKDVCRNYTMTSWLFYKLRNLPSPIPPWKTRLPRSLSFPPIGFTALTMYITEHGDENPVIPASRFASSDIANINELVEMILLHLPFRPILRCQRACTFWKECIAGSKEIQGRLYKVPLLLEETDSVSHFDRMRDSDGIMFV</sequence>
<organism evidence="1 2">
    <name type="scientific">Lentithecium fluviatile CBS 122367</name>
    <dbReference type="NCBI Taxonomy" id="1168545"/>
    <lineage>
        <taxon>Eukaryota</taxon>
        <taxon>Fungi</taxon>
        <taxon>Dikarya</taxon>
        <taxon>Ascomycota</taxon>
        <taxon>Pezizomycotina</taxon>
        <taxon>Dothideomycetes</taxon>
        <taxon>Pleosporomycetidae</taxon>
        <taxon>Pleosporales</taxon>
        <taxon>Massarineae</taxon>
        <taxon>Lentitheciaceae</taxon>
        <taxon>Lentithecium</taxon>
    </lineage>
</organism>
<evidence type="ECO:0000313" key="2">
    <source>
        <dbReference type="Proteomes" id="UP000799291"/>
    </source>
</evidence>
<dbReference type="Proteomes" id="UP000799291">
    <property type="component" value="Unassembled WGS sequence"/>
</dbReference>
<dbReference type="OrthoDB" id="3795090at2759"/>
<keyword evidence="2" id="KW-1185">Reference proteome</keyword>
<protein>
    <submittedName>
        <fullName evidence="1">Uncharacterized protein</fullName>
    </submittedName>
</protein>
<gene>
    <name evidence="1" type="ORF">K458DRAFT_388351</name>
</gene>
<dbReference type="EMBL" id="MU005579">
    <property type="protein sequence ID" value="KAF2685478.1"/>
    <property type="molecule type" value="Genomic_DNA"/>
</dbReference>